<proteinExistence type="predicted"/>
<reference evidence="2" key="1">
    <citation type="submission" date="2014-07" db="EMBL/GenBank/DDBJ databases">
        <authorList>
            <person name="Urmite Genomes Urmite Genomes"/>
        </authorList>
    </citation>
    <scope>NUCLEOTIDE SEQUENCE</scope>
    <source>
        <strain evidence="2">11W110_air</strain>
    </source>
</reference>
<protein>
    <submittedName>
        <fullName evidence="2">Peptidase family M23</fullName>
    </submittedName>
</protein>
<accession>A0A078MVX6</accession>
<dbReference type="PATRIC" id="fig|1461584.3.peg.2924"/>
<dbReference type="Gene3D" id="2.70.70.10">
    <property type="entry name" value="Glucose Permease (Domain IIA)"/>
    <property type="match status" value="1"/>
</dbReference>
<dbReference type="InterPro" id="IPR011055">
    <property type="entry name" value="Dup_hybrid_motif"/>
</dbReference>
<dbReference type="InterPro" id="IPR016047">
    <property type="entry name" value="M23ase_b-sheet_dom"/>
</dbReference>
<dbReference type="SUPFAM" id="SSF51261">
    <property type="entry name" value="Duplicated hybrid motif"/>
    <property type="match status" value="1"/>
</dbReference>
<dbReference type="AlphaFoldDB" id="A0A078MVX6"/>
<dbReference type="Pfam" id="PF01551">
    <property type="entry name" value="Peptidase_M23"/>
    <property type="match status" value="1"/>
</dbReference>
<evidence type="ECO:0000259" key="1">
    <source>
        <dbReference type="Pfam" id="PF01551"/>
    </source>
</evidence>
<dbReference type="CDD" id="cd12797">
    <property type="entry name" value="M23_peptidase"/>
    <property type="match status" value="1"/>
</dbReference>
<dbReference type="EMBL" id="LN483072">
    <property type="protein sequence ID" value="CEA09577.1"/>
    <property type="molecule type" value="Genomic_DNA"/>
</dbReference>
<feature type="domain" description="M23ase beta-sheet core" evidence="1">
    <location>
        <begin position="151"/>
        <end position="201"/>
    </location>
</feature>
<gene>
    <name evidence="2" type="ORF">BN1051_02948</name>
</gene>
<organism evidence="2">
    <name type="scientific">Arthrobacter saudimassiliensis</name>
    <dbReference type="NCBI Taxonomy" id="1461584"/>
    <lineage>
        <taxon>Bacteria</taxon>
        <taxon>Bacillati</taxon>
        <taxon>Actinomycetota</taxon>
        <taxon>Actinomycetes</taxon>
        <taxon>Micrococcales</taxon>
        <taxon>Micrococcaceae</taxon>
        <taxon>Arthrobacter</taxon>
    </lineage>
</organism>
<name>A0A078MVX6_9MICC</name>
<evidence type="ECO:0000313" key="2">
    <source>
        <dbReference type="EMBL" id="CEA09577.1"/>
    </source>
</evidence>
<sequence length="236" mass="24148">MGHGDAAGAAGGAGGAVQPVTLRLPFRGRWTVQNSPANRVPSHGTDLFGTTYAIDFVAVDAQGRSAPSSWRAVVGVERPDQFTGFGAPILAPASGVVAAVHDGEPDHEARRSPVSLLGYALTQAGRVRQGVGAVAGNFVVLAVPVRPGSMAGVRTVYVLLAHLRRGSIGVGVGDAVVPGARLGECGNSGNSTEPHVHVQVTDSMDWSRARGLPLAFEGPGGKQPWLPRTGETLDAG</sequence>